<keyword evidence="2" id="KW-1185">Reference proteome</keyword>
<protein>
    <submittedName>
        <fullName evidence="1">Mitochondrial endopeptidase</fullName>
    </submittedName>
</protein>
<sequence length="679" mass="77455">MVSLTPPQAAPNWNHTPEQVLQLVKAAIEEHKAVSDKIGTLSESECNFESVFHALAGADTILAIQTEPLAFYRNVATDKALRDASTEVETLKGHYHVDLTMRLDVFQAKVVAEKNLRASGEWDKLNSEQQRLAEKMVLESKRAGLALPEKEREQLTLLKKDLSQVCLEFLKNFNEEDGRISFTLEELDGVPADVISGFTKRSEESRDIYDVTFKAHDIFKITAFATNPMTRQRAQEGRDGCLAVNVPVLERALDLRRQMASILGYQSWADYVAEDQMVKTGANALRFLDDLEAKMRPLGEQEQEALLALKKEEHKNRGFPFDGEFYTWDNSYYERIYKAKTLSLDSTLVKEHFPVSFIVPTVLTIYQNLLGVRFVEIKDNDIWHPDVQKFAVWEADAKDESGFVGYCYLDLYPRTAKYPHASVWCLLPGYQTLAGGRHYPTAAMVADLGKPTPDYPALMTHFDVTMFFHEMGHIFHELLSRTQYARFHGTTVSREFMEAPSQMLENWCWEPKVLEKMSSHYKTQQPLSAELIDKIIKSRYVNIGLFNLFQIFFAKFDLKVHLGKDAVDYTKLWNDMKESTGLRKSTKALPGQGAFKHLATNDYSAGYYVYRYSLVFAADMYATVFKQDPLDPAMGKWYRDKVLLVGGSRDDLDTLEDFLGRPPNSNAFLKEMLGTIPTL</sequence>
<evidence type="ECO:0000313" key="2">
    <source>
        <dbReference type="Proteomes" id="UP000790377"/>
    </source>
</evidence>
<accession>A0ACB8AJ16</accession>
<reference evidence="1" key="1">
    <citation type="journal article" date="2021" name="New Phytol.">
        <title>Evolutionary innovations through gain and loss of genes in the ectomycorrhizal Boletales.</title>
        <authorList>
            <person name="Wu G."/>
            <person name="Miyauchi S."/>
            <person name="Morin E."/>
            <person name="Kuo A."/>
            <person name="Drula E."/>
            <person name="Varga T."/>
            <person name="Kohler A."/>
            <person name="Feng B."/>
            <person name="Cao Y."/>
            <person name="Lipzen A."/>
            <person name="Daum C."/>
            <person name="Hundley H."/>
            <person name="Pangilinan J."/>
            <person name="Johnson J."/>
            <person name="Barry K."/>
            <person name="LaButti K."/>
            <person name="Ng V."/>
            <person name="Ahrendt S."/>
            <person name="Min B."/>
            <person name="Choi I.G."/>
            <person name="Park H."/>
            <person name="Plett J.M."/>
            <person name="Magnuson J."/>
            <person name="Spatafora J.W."/>
            <person name="Nagy L.G."/>
            <person name="Henrissat B."/>
            <person name="Grigoriev I.V."/>
            <person name="Yang Z.L."/>
            <person name="Xu J."/>
            <person name="Martin F.M."/>
        </authorList>
    </citation>
    <scope>NUCLEOTIDE SEQUENCE</scope>
    <source>
        <strain evidence="1">ATCC 28755</strain>
    </source>
</reference>
<comment type="caution">
    <text evidence="1">The sequence shown here is derived from an EMBL/GenBank/DDBJ whole genome shotgun (WGS) entry which is preliminary data.</text>
</comment>
<gene>
    <name evidence="1" type="ORF">BJ138DRAFT_1146273</name>
</gene>
<organism evidence="1 2">
    <name type="scientific">Hygrophoropsis aurantiaca</name>
    <dbReference type="NCBI Taxonomy" id="72124"/>
    <lineage>
        <taxon>Eukaryota</taxon>
        <taxon>Fungi</taxon>
        <taxon>Dikarya</taxon>
        <taxon>Basidiomycota</taxon>
        <taxon>Agaricomycotina</taxon>
        <taxon>Agaricomycetes</taxon>
        <taxon>Agaricomycetidae</taxon>
        <taxon>Boletales</taxon>
        <taxon>Coniophorineae</taxon>
        <taxon>Hygrophoropsidaceae</taxon>
        <taxon>Hygrophoropsis</taxon>
    </lineage>
</organism>
<name>A0ACB8AJ16_9AGAM</name>
<dbReference type="Proteomes" id="UP000790377">
    <property type="component" value="Unassembled WGS sequence"/>
</dbReference>
<evidence type="ECO:0000313" key="1">
    <source>
        <dbReference type="EMBL" id="KAH7913359.1"/>
    </source>
</evidence>
<dbReference type="EMBL" id="MU267632">
    <property type="protein sequence ID" value="KAH7913359.1"/>
    <property type="molecule type" value="Genomic_DNA"/>
</dbReference>
<proteinExistence type="predicted"/>